<dbReference type="Pfam" id="PF07729">
    <property type="entry name" value="FCD"/>
    <property type="match status" value="1"/>
</dbReference>
<dbReference type="EMBL" id="QGGV01000001">
    <property type="protein sequence ID" value="PWK58986.1"/>
    <property type="molecule type" value="Genomic_DNA"/>
</dbReference>
<dbReference type="SUPFAM" id="SSF48008">
    <property type="entry name" value="GntR ligand-binding domain-like"/>
    <property type="match status" value="1"/>
</dbReference>
<dbReference type="GO" id="GO:0003677">
    <property type="term" value="F:DNA binding"/>
    <property type="evidence" value="ECO:0007669"/>
    <property type="project" value="UniProtKB-KW"/>
</dbReference>
<dbReference type="Gene3D" id="1.10.10.10">
    <property type="entry name" value="Winged helix-like DNA-binding domain superfamily/Winged helix DNA-binding domain"/>
    <property type="match status" value="1"/>
</dbReference>
<dbReference type="InterPro" id="IPR008920">
    <property type="entry name" value="TF_FadR/GntR_C"/>
</dbReference>
<dbReference type="InterPro" id="IPR000524">
    <property type="entry name" value="Tscrpt_reg_HTH_GntR"/>
</dbReference>
<keyword evidence="6" id="KW-1185">Reference proteome</keyword>
<dbReference type="PANTHER" id="PTHR43537:SF5">
    <property type="entry name" value="UXU OPERON TRANSCRIPTIONAL REGULATOR"/>
    <property type="match status" value="1"/>
</dbReference>
<evidence type="ECO:0000259" key="4">
    <source>
        <dbReference type="PROSITE" id="PS50949"/>
    </source>
</evidence>
<dbReference type="PANTHER" id="PTHR43537">
    <property type="entry name" value="TRANSCRIPTIONAL REGULATOR, GNTR FAMILY"/>
    <property type="match status" value="1"/>
</dbReference>
<dbReference type="KEGG" id="salo:EF888_05470"/>
<comment type="caution">
    <text evidence="5">The sequence shown here is derived from an EMBL/GenBank/DDBJ whole genome shotgun (WGS) entry which is preliminary data.</text>
</comment>
<gene>
    <name evidence="5" type="ORF">C8D95_101807</name>
</gene>
<protein>
    <submittedName>
        <fullName evidence="5">GntR family transcriptional regulator</fullName>
    </submittedName>
</protein>
<proteinExistence type="predicted"/>
<dbReference type="Gene3D" id="1.20.120.530">
    <property type="entry name" value="GntR ligand-binding domain-like"/>
    <property type="match status" value="1"/>
</dbReference>
<dbReference type="PROSITE" id="PS50949">
    <property type="entry name" value="HTH_GNTR"/>
    <property type="match status" value="1"/>
</dbReference>
<dbReference type="InterPro" id="IPR036388">
    <property type="entry name" value="WH-like_DNA-bd_sf"/>
</dbReference>
<evidence type="ECO:0000313" key="6">
    <source>
        <dbReference type="Proteomes" id="UP000245390"/>
    </source>
</evidence>
<feature type="domain" description="HTH gntR-type" evidence="4">
    <location>
        <begin position="9"/>
        <end position="77"/>
    </location>
</feature>
<dbReference type="SUPFAM" id="SSF46785">
    <property type="entry name" value="Winged helix' DNA-binding domain"/>
    <property type="match status" value="1"/>
</dbReference>
<dbReference type="Proteomes" id="UP000245390">
    <property type="component" value="Unassembled WGS sequence"/>
</dbReference>
<dbReference type="SMART" id="SM00345">
    <property type="entry name" value="HTH_GNTR"/>
    <property type="match status" value="1"/>
</dbReference>
<name>A0A316GG94_9RHOB</name>
<keyword evidence="1" id="KW-0805">Transcription regulation</keyword>
<evidence type="ECO:0000256" key="3">
    <source>
        <dbReference type="ARBA" id="ARBA00023163"/>
    </source>
</evidence>
<organism evidence="5 6">
    <name type="scientific">Silicimonas algicola</name>
    <dbReference type="NCBI Taxonomy" id="1826607"/>
    <lineage>
        <taxon>Bacteria</taxon>
        <taxon>Pseudomonadati</taxon>
        <taxon>Pseudomonadota</taxon>
        <taxon>Alphaproteobacteria</taxon>
        <taxon>Rhodobacterales</taxon>
        <taxon>Paracoccaceae</taxon>
    </lineage>
</organism>
<evidence type="ECO:0000256" key="1">
    <source>
        <dbReference type="ARBA" id="ARBA00023015"/>
    </source>
</evidence>
<dbReference type="GO" id="GO:0003700">
    <property type="term" value="F:DNA-binding transcription factor activity"/>
    <property type="evidence" value="ECO:0007669"/>
    <property type="project" value="InterPro"/>
</dbReference>
<dbReference type="InterPro" id="IPR036390">
    <property type="entry name" value="WH_DNA-bd_sf"/>
</dbReference>
<dbReference type="PRINTS" id="PR00035">
    <property type="entry name" value="HTHGNTR"/>
</dbReference>
<dbReference type="AlphaFoldDB" id="A0A316GG94"/>
<accession>A0A316GG94</accession>
<dbReference type="CDD" id="cd07377">
    <property type="entry name" value="WHTH_GntR"/>
    <property type="match status" value="1"/>
</dbReference>
<sequence length="243" mass="27437">MNVALRPEGSPSDRVIGYFRSELISGSLRVGDRIPPERDLALKLGVGRPLLREVLKSLTMLGLLKTRQGSGTYIGKADFGVLTDFFTFCLSQEQDVLGDVMQARIAIECQAIRLACGRATDQDLAEMRKWLEVLMETLDDPEKGGNADFMFHQALVEASHSRSLTTLYAALSSLLRESHVERRKTTYRSREIIGDLVDAHREVFLAIVGKDPDEADRRLRDHFAIGDELRRKSLIDEYRRKSD</sequence>
<keyword evidence="3" id="KW-0804">Transcription</keyword>
<dbReference type="Pfam" id="PF00392">
    <property type="entry name" value="GntR"/>
    <property type="match status" value="1"/>
</dbReference>
<evidence type="ECO:0000256" key="2">
    <source>
        <dbReference type="ARBA" id="ARBA00023125"/>
    </source>
</evidence>
<keyword evidence="2" id="KW-0238">DNA-binding</keyword>
<evidence type="ECO:0000313" key="5">
    <source>
        <dbReference type="EMBL" id="PWK58986.1"/>
    </source>
</evidence>
<dbReference type="InterPro" id="IPR011711">
    <property type="entry name" value="GntR_C"/>
</dbReference>
<dbReference type="SMART" id="SM00895">
    <property type="entry name" value="FCD"/>
    <property type="match status" value="1"/>
</dbReference>
<reference evidence="5 6" key="1">
    <citation type="submission" date="2018-05" db="EMBL/GenBank/DDBJ databases">
        <title>Genomic Encyclopedia of Type Strains, Phase IV (KMG-IV): sequencing the most valuable type-strain genomes for metagenomic binning, comparative biology and taxonomic classification.</title>
        <authorList>
            <person name="Goeker M."/>
        </authorList>
    </citation>
    <scope>NUCLEOTIDE SEQUENCE [LARGE SCALE GENOMIC DNA]</scope>
    <source>
        <strain evidence="5 6">DSM 103371</strain>
    </source>
</reference>
<dbReference type="OrthoDB" id="9028214at2"/>
<dbReference type="RefSeq" id="WP_109757819.1">
    <property type="nucleotide sequence ID" value="NZ_CP034588.1"/>
</dbReference>